<dbReference type="OrthoDB" id="9943677at2759"/>
<evidence type="ECO:0000313" key="4">
    <source>
        <dbReference type="EMBL" id="TFK13800.1"/>
    </source>
</evidence>
<reference evidence="4 5" key="1">
    <citation type="submission" date="2019-04" db="EMBL/GenBank/DDBJ databases">
        <title>Draft genome of the big-headed turtle Platysternon megacephalum.</title>
        <authorList>
            <person name="Gong S."/>
        </authorList>
    </citation>
    <scope>NUCLEOTIDE SEQUENCE [LARGE SCALE GENOMIC DNA]</scope>
    <source>
        <strain evidence="4">DO16091913</strain>
        <tissue evidence="4">Muscle</tissue>
    </source>
</reference>
<accession>A0A4D9F757</accession>
<dbReference type="GO" id="GO:0006915">
    <property type="term" value="P:apoptotic process"/>
    <property type="evidence" value="ECO:0007669"/>
    <property type="project" value="UniProtKB-UniRule"/>
</dbReference>
<name>A0A4D9F757_9SAUR</name>
<evidence type="ECO:0000256" key="1">
    <source>
        <dbReference type="ARBA" id="ARBA00022703"/>
    </source>
</evidence>
<proteinExistence type="predicted"/>
<sequence>MAPRPKAFKIRSLRGPQKYGVAGRSLQELLRKGGKLLQVLPEPAAPGDIGEPQRARL</sequence>
<protein>
    <submittedName>
        <fullName evidence="4">Ankyrin and armadillo repeat-containing protein</fullName>
    </submittedName>
</protein>
<keyword evidence="5" id="KW-1185">Reference proteome</keyword>
<evidence type="ECO:0000256" key="2">
    <source>
        <dbReference type="PROSITE-ProRule" id="PRU00447"/>
    </source>
</evidence>
<dbReference type="Gene3D" id="3.10.20.10">
    <property type="match status" value="1"/>
</dbReference>
<evidence type="ECO:0000313" key="5">
    <source>
        <dbReference type="Proteomes" id="UP000297703"/>
    </source>
</evidence>
<evidence type="ECO:0000259" key="3">
    <source>
        <dbReference type="PROSITE" id="PS51135"/>
    </source>
</evidence>
<organism evidence="4 5">
    <name type="scientific">Platysternon megacephalum</name>
    <name type="common">big-headed turtle</name>
    <dbReference type="NCBI Taxonomy" id="55544"/>
    <lineage>
        <taxon>Eukaryota</taxon>
        <taxon>Metazoa</taxon>
        <taxon>Chordata</taxon>
        <taxon>Craniata</taxon>
        <taxon>Vertebrata</taxon>
        <taxon>Euteleostomi</taxon>
        <taxon>Archelosauria</taxon>
        <taxon>Testudinata</taxon>
        <taxon>Testudines</taxon>
        <taxon>Cryptodira</taxon>
        <taxon>Durocryptodira</taxon>
        <taxon>Testudinoidea</taxon>
        <taxon>Platysternidae</taxon>
        <taxon>Platysternon</taxon>
    </lineage>
</organism>
<reference evidence="4 5" key="2">
    <citation type="submission" date="2019-04" db="EMBL/GenBank/DDBJ databases">
        <title>The genome sequence of big-headed turtle.</title>
        <authorList>
            <person name="Gong S."/>
        </authorList>
    </citation>
    <scope>NUCLEOTIDE SEQUENCE [LARGE SCALE GENOMIC DNA]</scope>
    <source>
        <strain evidence="4">DO16091913</strain>
        <tissue evidence="4">Muscle</tissue>
    </source>
</reference>
<dbReference type="SUPFAM" id="SSF54277">
    <property type="entry name" value="CAD &amp; PB1 domains"/>
    <property type="match status" value="1"/>
</dbReference>
<keyword evidence="1 2" id="KW-0053">Apoptosis</keyword>
<dbReference type="InterPro" id="IPR003508">
    <property type="entry name" value="CIDE-N_dom"/>
</dbReference>
<comment type="caution">
    <text evidence="4">The sequence shown here is derived from an EMBL/GenBank/DDBJ whole genome shotgun (WGS) entry which is preliminary data.</text>
</comment>
<dbReference type="Proteomes" id="UP000297703">
    <property type="component" value="Unassembled WGS sequence"/>
</dbReference>
<feature type="domain" description="CIDE-N" evidence="3">
    <location>
        <begin position="4"/>
        <end position="57"/>
    </location>
</feature>
<dbReference type="STRING" id="55544.A0A4D9F757"/>
<gene>
    <name evidence="4" type="ORF">DR999_PMT02819</name>
</gene>
<dbReference type="AlphaFoldDB" id="A0A4D9F757"/>
<dbReference type="Pfam" id="PF02017">
    <property type="entry name" value="CIDE-N"/>
    <property type="match status" value="1"/>
</dbReference>
<dbReference type="EMBL" id="QXTE01000014">
    <property type="protein sequence ID" value="TFK13800.1"/>
    <property type="molecule type" value="Genomic_DNA"/>
</dbReference>
<dbReference type="PROSITE" id="PS51135">
    <property type="entry name" value="CIDE_N"/>
    <property type="match status" value="1"/>
</dbReference>